<comment type="subcellular location">
    <subcellularLocation>
        <location evidence="1">Nucleus</location>
    </subcellularLocation>
</comment>
<dbReference type="PROSITE" id="PS50102">
    <property type="entry name" value="RRM"/>
    <property type="match status" value="1"/>
</dbReference>
<dbReference type="PROSITE" id="PS50961">
    <property type="entry name" value="HTH_LA"/>
    <property type="match status" value="1"/>
</dbReference>
<dbReference type="InterPro" id="IPR002344">
    <property type="entry name" value="Lupus_La"/>
</dbReference>
<dbReference type="InterPro" id="IPR036390">
    <property type="entry name" value="WH_DNA-bd_sf"/>
</dbReference>
<feature type="domain" description="XRRM" evidence="11">
    <location>
        <begin position="391"/>
        <end position="500"/>
    </location>
</feature>
<comment type="similarity">
    <text evidence="2">Belongs to the LARP7 family.</text>
</comment>
<feature type="region of interest" description="Disordered" evidence="8">
    <location>
        <begin position="203"/>
        <end position="303"/>
    </location>
</feature>
<evidence type="ECO:0000256" key="2">
    <source>
        <dbReference type="ARBA" id="ARBA00008680"/>
    </source>
</evidence>
<keyword evidence="6" id="KW-0539">Nucleus</keyword>
<evidence type="ECO:0000259" key="11">
    <source>
        <dbReference type="PROSITE" id="PS51939"/>
    </source>
</evidence>
<dbReference type="InterPro" id="IPR012677">
    <property type="entry name" value="Nucleotide-bd_a/b_plait_sf"/>
</dbReference>
<evidence type="ECO:0000256" key="4">
    <source>
        <dbReference type="ARBA" id="ARBA00023015"/>
    </source>
</evidence>
<feature type="compositionally biased region" description="Basic and acidic residues" evidence="8">
    <location>
        <begin position="256"/>
        <end position="285"/>
    </location>
</feature>
<dbReference type="GO" id="GO:0005634">
    <property type="term" value="C:nucleus"/>
    <property type="evidence" value="ECO:0007669"/>
    <property type="project" value="UniProtKB-SubCell"/>
</dbReference>
<dbReference type="InterPro" id="IPR006630">
    <property type="entry name" value="La_HTH"/>
</dbReference>
<evidence type="ECO:0000256" key="1">
    <source>
        <dbReference type="ARBA" id="ARBA00004123"/>
    </source>
</evidence>
<keyword evidence="4" id="KW-0805">Transcription regulation</keyword>
<evidence type="ECO:0000256" key="6">
    <source>
        <dbReference type="ARBA" id="ARBA00023242"/>
    </source>
</evidence>
<dbReference type="CDD" id="cd07323">
    <property type="entry name" value="LAM"/>
    <property type="match status" value="1"/>
</dbReference>
<dbReference type="SUPFAM" id="SSF54928">
    <property type="entry name" value="RNA-binding domain, RBD"/>
    <property type="match status" value="1"/>
</dbReference>
<sequence length="506" mass="58645">MEETQNVRSKAAKRVRKRKKTTINEVRQQMEFYFSDANLSKDRYLNQLIANDPNVPLEVFMNFNKIKKNVQSVEDIAKALTKSEFLKLSEDRTTVCRITPIVESTNVDERTIYVESLPISATIEWLRAYFEQYGQVTYVSLPKYRASQRIKEFAFVEFEKISSVLKAINAFKKFGGLLNMESDPENLASIISYLKEQQSLLEQAPAVNLPEPEKGESNEDDGMEEVASNVDEQSEAPSDILDEVSNVDSPPAKRMKLSEDAETKDQEEHDSDPKEHDEPVSETHKSKNRNRKISMRKKRTADNSSLVELRSIRICTKIEWKRLRNKYLNEQHQQRKLLKQMFKSNKQPPPTQPLKKIVQNPRKINFYNANKEDGREIINNKIESIKTPLFTFTPGVIVKVFFDEPCADVAEFKRDLRAQSYVKYVDIEEPLIAAFVRVDEARSAPTLIKHCAPNRCQILTGDNESDYWRKMELDWKNKISKSVKVARKRGRDKLAKVVATHVRFEE</sequence>
<dbReference type="PROSITE" id="PS51939">
    <property type="entry name" value="XRRM"/>
    <property type="match status" value="1"/>
</dbReference>
<dbReference type="GO" id="GO:1990904">
    <property type="term" value="C:ribonucleoprotein complex"/>
    <property type="evidence" value="ECO:0007669"/>
    <property type="project" value="UniProtKB-UniRule"/>
</dbReference>
<dbReference type="InterPro" id="IPR000504">
    <property type="entry name" value="RRM_dom"/>
</dbReference>
<evidence type="ECO:0000256" key="8">
    <source>
        <dbReference type="SAM" id="MobiDB-lite"/>
    </source>
</evidence>
<dbReference type="InterPro" id="IPR035979">
    <property type="entry name" value="RBD_domain_sf"/>
</dbReference>
<dbReference type="PANTHER" id="PTHR22792:SF62">
    <property type="entry name" value="LA-RELATED PROTEIN 7"/>
    <property type="match status" value="1"/>
</dbReference>
<evidence type="ECO:0000259" key="10">
    <source>
        <dbReference type="PROSITE" id="PS50961"/>
    </source>
</evidence>
<evidence type="ECO:0000256" key="5">
    <source>
        <dbReference type="ARBA" id="ARBA00023163"/>
    </source>
</evidence>
<feature type="domain" description="RRM" evidence="9">
    <location>
        <begin position="110"/>
        <end position="185"/>
    </location>
</feature>
<dbReference type="SMART" id="SM00360">
    <property type="entry name" value="RRM"/>
    <property type="match status" value="1"/>
</dbReference>
<dbReference type="Gene3D" id="1.10.10.10">
    <property type="entry name" value="Winged helix-like DNA-binding domain superfamily/Winged helix DNA-binding domain"/>
    <property type="match status" value="1"/>
</dbReference>
<dbReference type="InterPro" id="IPR045180">
    <property type="entry name" value="La_dom_prot"/>
</dbReference>
<comment type="caution">
    <text evidence="12">The sequence shown here is derived from an EMBL/GenBank/DDBJ whole genome shotgun (WGS) entry which is preliminary data.</text>
</comment>
<dbReference type="GO" id="GO:0006396">
    <property type="term" value="P:RNA processing"/>
    <property type="evidence" value="ECO:0007669"/>
    <property type="project" value="InterPro"/>
</dbReference>
<dbReference type="Gene3D" id="3.30.70.330">
    <property type="match status" value="2"/>
</dbReference>
<dbReference type="Pfam" id="PF05383">
    <property type="entry name" value="La"/>
    <property type="match status" value="1"/>
</dbReference>
<dbReference type="AlphaFoldDB" id="A0A9Q0S4F6"/>
<dbReference type="PANTHER" id="PTHR22792">
    <property type="entry name" value="LUPUS LA PROTEIN-RELATED"/>
    <property type="match status" value="1"/>
</dbReference>
<proteinExistence type="inferred from homology"/>
<dbReference type="Proteomes" id="UP001151699">
    <property type="component" value="Chromosome B"/>
</dbReference>
<gene>
    <name evidence="12" type="primary">larp7</name>
    <name evidence="12" type="ORF">Bhyg_08536</name>
</gene>
<dbReference type="InterPro" id="IPR036388">
    <property type="entry name" value="WH-like_DNA-bd_sf"/>
</dbReference>
<organism evidence="12 13">
    <name type="scientific">Pseudolycoriella hygida</name>
    <dbReference type="NCBI Taxonomy" id="35572"/>
    <lineage>
        <taxon>Eukaryota</taxon>
        <taxon>Metazoa</taxon>
        <taxon>Ecdysozoa</taxon>
        <taxon>Arthropoda</taxon>
        <taxon>Hexapoda</taxon>
        <taxon>Insecta</taxon>
        <taxon>Pterygota</taxon>
        <taxon>Neoptera</taxon>
        <taxon>Endopterygota</taxon>
        <taxon>Diptera</taxon>
        <taxon>Nematocera</taxon>
        <taxon>Sciaroidea</taxon>
        <taxon>Sciaridae</taxon>
        <taxon>Pseudolycoriella</taxon>
    </lineage>
</organism>
<evidence type="ECO:0000256" key="3">
    <source>
        <dbReference type="ARBA" id="ARBA00022884"/>
    </source>
</evidence>
<keyword evidence="13" id="KW-1185">Reference proteome</keyword>
<dbReference type="Pfam" id="PF00076">
    <property type="entry name" value="RRM_1"/>
    <property type="match status" value="1"/>
</dbReference>
<dbReference type="PRINTS" id="PR00302">
    <property type="entry name" value="LUPUSLA"/>
</dbReference>
<protein>
    <submittedName>
        <fullName evidence="12">La-related protein 7</fullName>
    </submittedName>
</protein>
<feature type="compositionally biased region" description="Basic residues" evidence="8">
    <location>
        <begin position="10"/>
        <end position="20"/>
    </location>
</feature>
<dbReference type="SMART" id="SM00715">
    <property type="entry name" value="LA"/>
    <property type="match status" value="1"/>
</dbReference>
<dbReference type="GO" id="GO:0003723">
    <property type="term" value="F:RNA binding"/>
    <property type="evidence" value="ECO:0007669"/>
    <property type="project" value="UniProtKB-UniRule"/>
</dbReference>
<evidence type="ECO:0000313" key="13">
    <source>
        <dbReference type="Proteomes" id="UP001151699"/>
    </source>
</evidence>
<feature type="region of interest" description="Disordered" evidence="8">
    <location>
        <begin position="1"/>
        <end position="20"/>
    </location>
</feature>
<keyword evidence="3 7" id="KW-0694">RNA-binding</keyword>
<dbReference type="InterPro" id="IPR014886">
    <property type="entry name" value="La_xRRM"/>
</dbReference>
<dbReference type="EMBL" id="WJQU01000002">
    <property type="protein sequence ID" value="KAJ6643573.1"/>
    <property type="molecule type" value="Genomic_DNA"/>
</dbReference>
<dbReference type="SUPFAM" id="SSF46785">
    <property type="entry name" value="Winged helix' DNA-binding domain"/>
    <property type="match status" value="1"/>
</dbReference>
<evidence type="ECO:0000313" key="12">
    <source>
        <dbReference type="EMBL" id="KAJ6643573.1"/>
    </source>
</evidence>
<evidence type="ECO:0000259" key="9">
    <source>
        <dbReference type="PROSITE" id="PS50102"/>
    </source>
</evidence>
<reference evidence="12" key="1">
    <citation type="submission" date="2022-07" db="EMBL/GenBank/DDBJ databases">
        <authorList>
            <person name="Trinca V."/>
            <person name="Uliana J.V.C."/>
            <person name="Torres T.T."/>
            <person name="Ward R.J."/>
            <person name="Monesi N."/>
        </authorList>
    </citation>
    <scope>NUCLEOTIDE SEQUENCE</scope>
    <source>
        <strain evidence="12">HSMRA1968</strain>
        <tissue evidence="12">Whole embryos</tissue>
    </source>
</reference>
<keyword evidence="5" id="KW-0804">Transcription</keyword>
<name>A0A9Q0S4F6_9DIPT</name>
<feature type="compositionally biased region" description="Basic residues" evidence="8">
    <location>
        <begin position="286"/>
        <end position="299"/>
    </location>
</feature>
<accession>A0A9Q0S4F6</accession>
<dbReference type="OrthoDB" id="439993at2759"/>
<evidence type="ECO:0000256" key="7">
    <source>
        <dbReference type="PROSITE-ProRule" id="PRU00332"/>
    </source>
</evidence>
<feature type="domain" description="HTH La-type RNA-binding" evidence="10">
    <location>
        <begin position="16"/>
        <end position="105"/>
    </location>
</feature>